<evidence type="ECO:0000256" key="6">
    <source>
        <dbReference type="ARBA" id="ARBA00048132"/>
    </source>
</evidence>
<protein>
    <recommendedName>
        <fullName evidence="7">Thioredoxin reductase</fullName>
        <ecNumber evidence="7">1.8.1.9</ecNumber>
    </recommendedName>
</protein>
<evidence type="ECO:0000256" key="9">
    <source>
        <dbReference type="SAM" id="MobiDB-lite"/>
    </source>
</evidence>
<gene>
    <name evidence="11" type="primary">trxB</name>
    <name evidence="11" type="ORF">GBA63_00560</name>
</gene>
<feature type="compositionally biased region" description="Basic and acidic residues" evidence="9">
    <location>
        <begin position="324"/>
        <end position="334"/>
    </location>
</feature>
<name>A0A6G8Q482_9ACTN</name>
<dbReference type="Pfam" id="PF07992">
    <property type="entry name" value="Pyr_redox_2"/>
    <property type="match status" value="1"/>
</dbReference>
<dbReference type="PANTHER" id="PTHR48105">
    <property type="entry name" value="THIOREDOXIN REDUCTASE 1-RELATED-RELATED"/>
    <property type="match status" value="1"/>
</dbReference>
<keyword evidence="4" id="KW-1015">Disulfide bond</keyword>
<feature type="compositionally biased region" description="Acidic residues" evidence="9">
    <location>
        <begin position="308"/>
        <end position="317"/>
    </location>
</feature>
<feature type="domain" description="FAD/NAD(P)-binding" evidence="10">
    <location>
        <begin position="6"/>
        <end position="295"/>
    </location>
</feature>
<dbReference type="RefSeq" id="WP_166172486.1">
    <property type="nucleotide sequence ID" value="NZ_CP045119.1"/>
</dbReference>
<keyword evidence="1 7" id="KW-0285">Flavoprotein</keyword>
<dbReference type="PROSITE" id="PS00573">
    <property type="entry name" value="PYRIDINE_REDOX_2"/>
    <property type="match status" value="1"/>
</dbReference>
<dbReference type="KEGG" id="rub:GBA63_00560"/>
<comment type="cofactor">
    <cofactor evidence="8">
        <name>FAD</name>
        <dbReference type="ChEBI" id="CHEBI:57692"/>
    </cofactor>
    <text evidence="8">Binds 1 FAD per subunit.</text>
</comment>
<dbReference type="NCBIfam" id="TIGR01292">
    <property type="entry name" value="TRX_reduct"/>
    <property type="match status" value="1"/>
</dbReference>
<dbReference type="SUPFAM" id="SSF51905">
    <property type="entry name" value="FAD/NAD(P)-binding domain"/>
    <property type="match status" value="1"/>
</dbReference>
<feature type="region of interest" description="Disordered" evidence="9">
    <location>
        <begin position="307"/>
        <end position="334"/>
    </location>
</feature>
<dbReference type="PRINTS" id="PR00368">
    <property type="entry name" value="FADPNR"/>
</dbReference>
<keyword evidence="3 7" id="KW-0560">Oxidoreductase</keyword>
<evidence type="ECO:0000256" key="2">
    <source>
        <dbReference type="ARBA" id="ARBA00022827"/>
    </source>
</evidence>
<keyword evidence="2 7" id="KW-0274">FAD</keyword>
<evidence type="ECO:0000256" key="8">
    <source>
        <dbReference type="RuleBase" id="RU003881"/>
    </source>
</evidence>
<dbReference type="PRINTS" id="PR00469">
    <property type="entry name" value="PNDRDTASEII"/>
</dbReference>
<dbReference type="InterPro" id="IPR023753">
    <property type="entry name" value="FAD/NAD-binding_dom"/>
</dbReference>
<dbReference type="InterPro" id="IPR008255">
    <property type="entry name" value="Pyr_nucl-diS_OxRdtase_2_AS"/>
</dbReference>
<comment type="similarity">
    <text evidence="7">Belongs to the class-II pyridine nucleotide-disulfide oxidoreductase family.</text>
</comment>
<dbReference type="GO" id="GO:0005737">
    <property type="term" value="C:cytoplasm"/>
    <property type="evidence" value="ECO:0007669"/>
    <property type="project" value="InterPro"/>
</dbReference>
<evidence type="ECO:0000256" key="5">
    <source>
        <dbReference type="ARBA" id="ARBA00023284"/>
    </source>
</evidence>
<dbReference type="EMBL" id="CP045119">
    <property type="protein sequence ID" value="QIN81275.1"/>
    <property type="molecule type" value="Genomic_DNA"/>
</dbReference>
<dbReference type="GO" id="GO:0019430">
    <property type="term" value="P:removal of superoxide radicals"/>
    <property type="evidence" value="ECO:0007669"/>
    <property type="project" value="UniProtKB-UniRule"/>
</dbReference>
<evidence type="ECO:0000313" key="11">
    <source>
        <dbReference type="EMBL" id="QIN81275.1"/>
    </source>
</evidence>
<evidence type="ECO:0000256" key="4">
    <source>
        <dbReference type="ARBA" id="ARBA00023157"/>
    </source>
</evidence>
<keyword evidence="8" id="KW-0521">NADP</keyword>
<evidence type="ECO:0000256" key="1">
    <source>
        <dbReference type="ARBA" id="ARBA00022630"/>
    </source>
</evidence>
<comment type="catalytic activity">
    <reaction evidence="6 7">
        <text>[thioredoxin]-dithiol + NADP(+) = [thioredoxin]-disulfide + NADPH + H(+)</text>
        <dbReference type="Rhea" id="RHEA:20345"/>
        <dbReference type="Rhea" id="RHEA-COMP:10698"/>
        <dbReference type="Rhea" id="RHEA-COMP:10700"/>
        <dbReference type="ChEBI" id="CHEBI:15378"/>
        <dbReference type="ChEBI" id="CHEBI:29950"/>
        <dbReference type="ChEBI" id="CHEBI:50058"/>
        <dbReference type="ChEBI" id="CHEBI:57783"/>
        <dbReference type="ChEBI" id="CHEBI:58349"/>
        <dbReference type="EC" id="1.8.1.9"/>
    </reaction>
</comment>
<evidence type="ECO:0000313" key="12">
    <source>
        <dbReference type="Proteomes" id="UP000501452"/>
    </source>
</evidence>
<evidence type="ECO:0000256" key="7">
    <source>
        <dbReference type="RuleBase" id="RU003880"/>
    </source>
</evidence>
<keyword evidence="5 7" id="KW-0676">Redox-active center</keyword>
<dbReference type="Proteomes" id="UP000501452">
    <property type="component" value="Chromosome"/>
</dbReference>
<dbReference type="Gene3D" id="3.50.50.60">
    <property type="entry name" value="FAD/NAD(P)-binding domain"/>
    <property type="match status" value="2"/>
</dbReference>
<dbReference type="GO" id="GO:0004791">
    <property type="term" value="F:thioredoxin-disulfide reductase (NADPH) activity"/>
    <property type="evidence" value="ECO:0007669"/>
    <property type="project" value="UniProtKB-UniRule"/>
</dbReference>
<evidence type="ECO:0000256" key="3">
    <source>
        <dbReference type="ARBA" id="ARBA00023002"/>
    </source>
</evidence>
<keyword evidence="12" id="KW-1185">Reference proteome</keyword>
<sequence>MPEKSYDVVIIGSGPAGYTAALYAARANLGTLVFQGFESGGQLMLTSDVENYPGYKDGVQGPEMMDEFEEQAARFGAEMRPDNVEKVDFSERPFKLWAEGEEEPVLANTVVIATGAQAKWLGLESEERLFGKGVSGCATCDAFFFRGKKVAVVGGGDTAMEEAGVLAKFADEVFLIHRRDEFRASKIMLERAEKNEKITFITDTTVEEILGDTTVEGVRLKNTKTGEETTLAVNGFFAAIGHSPATSLFVGQLEMDDSGYLLQKEHTMTSVPGVFAAGDVSDTRYRQAVTAAADGCRAAIDAERWLEEQNEAPEGAEDPGVWTAEKDVEESVAR</sequence>
<reference evidence="11 12" key="1">
    <citation type="submission" date="2019-10" db="EMBL/GenBank/DDBJ databases">
        <title>Rubrobacter sp nov SCSIO 52090 isolated from a deep-sea sediment in the South China Sea.</title>
        <authorList>
            <person name="Chen R.W."/>
        </authorList>
    </citation>
    <scope>NUCLEOTIDE SEQUENCE [LARGE SCALE GENOMIC DNA]</scope>
    <source>
        <strain evidence="11 12">SCSIO 52909</strain>
    </source>
</reference>
<dbReference type="AlphaFoldDB" id="A0A6G8Q482"/>
<comment type="subunit">
    <text evidence="7">Homodimer.</text>
</comment>
<dbReference type="EC" id="1.8.1.9" evidence="7"/>
<dbReference type="InterPro" id="IPR050097">
    <property type="entry name" value="Ferredoxin-NADP_redctase_2"/>
</dbReference>
<organism evidence="11 12">
    <name type="scientific">Rubrobacter tropicus</name>
    <dbReference type="NCBI Taxonomy" id="2653851"/>
    <lineage>
        <taxon>Bacteria</taxon>
        <taxon>Bacillati</taxon>
        <taxon>Actinomycetota</taxon>
        <taxon>Rubrobacteria</taxon>
        <taxon>Rubrobacterales</taxon>
        <taxon>Rubrobacteraceae</taxon>
        <taxon>Rubrobacter</taxon>
    </lineage>
</organism>
<accession>A0A6G8Q482</accession>
<evidence type="ECO:0000259" key="10">
    <source>
        <dbReference type="Pfam" id="PF07992"/>
    </source>
</evidence>
<dbReference type="InterPro" id="IPR005982">
    <property type="entry name" value="Thioredox_Rdtase"/>
</dbReference>
<dbReference type="InterPro" id="IPR036188">
    <property type="entry name" value="FAD/NAD-bd_sf"/>
</dbReference>
<proteinExistence type="inferred from homology"/>